<reference evidence="1" key="1">
    <citation type="journal article" date="2014" name="Int. J. Syst. Evol. Microbiol.">
        <title>Complete genome sequence of Corynebacterium casei LMG S-19264T (=DSM 44701T), isolated from a smear-ripened cheese.</title>
        <authorList>
            <consortium name="US DOE Joint Genome Institute (JGI-PGF)"/>
            <person name="Walter F."/>
            <person name="Albersmeier A."/>
            <person name="Kalinowski J."/>
            <person name="Ruckert C."/>
        </authorList>
    </citation>
    <scope>NUCLEOTIDE SEQUENCE</scope>
    <source>
        <strain evidence="1">CGMCC 1.10749</strain>
    </source>
</reference>
<dbReference type="RefSeq" id="WP_156971718.1">
    <property type="nucleotide sequence ID" value="NZ_BMEA01000003.1"/>
</dbReference>
<gene>
    <name evidence="1" type="ORF">GCM10011314_30100</name>
</gene>
<proteinExistence type="predicted"/>
<comment type="caution">
    <text evidence="1">The sequence shown here is derived from an EMBL/GenBank/DDBJ whole genome shotgun (WGS) entry which is preliminary data.</text>
</comment>
<name>A0A8H9FX58_9MICO</name>
<evidence type="ECO:0000313" key="2">
    <source>
        <dbReference type="Proteomes" id="UP000628079"/>
    </source>
</evidence>
<evidence type="ECO:0000313" key="1">
    <source>
        <dbReference type="EMBL" id="GGB88243.1"/>
    </source>
</evidence>
<organism evidence="1 2">
    <name type="scientific">Knoellia flava</name>
    <dbReference type="NCBI Taxonomy" id="913969"/>
    <lineage>
        <taxon>Bacteria</taxon>
        <taxon>Bacillati</taxon>
        <taxon>Actinomycetota</taxon>
        <taxon>Actinomycetes</taxon>
        <taxon>Micrococcales</taxon>
        <taxon>Intrasporangiaceae</taxon>
        <taxon>Knoellia</taxon>
    </lineage>
</organism>
<accession>A0A8H9FX58</accession>
<sequence length="57" mass="6683">MIPRTQTFTTAHRIAERLRNFRRPGTSGWSTTVDMDNTRANHELMVASQWQHTNRSI</sequence>
<reference evidence="1" key="2">
    <citation type="submission" date="2020-09" db="EMBL/GenBank/DDBJ databases">
        <authorList>
            <person name="Sun Q."/>
            <person name="Zhou Y."/>
        </authorList>
    </citation>
    <scope>NUCLEOTIDE SEQUENCE</scope>
    <source>
        <strain evidence="1">CGMCC 1.10749</strain>
    </source>
</reference>
<dbReference type="AlphaFoldDB" id="A0A8H9FX58"/>
<dbReference type="EMBL" id="BMEA01000003">
    <property type="protein sequence ID" value="GGB88243.1"/>
    <property type="molecule type" value="Genomic_DNA"/>
</dbReference>
<dbReference type="Proteomes" id="UP000628079">
    <property type="component" value="Unassembled WGS sequence"/>
</dbReference>
<protein>
    <submittedName>
        <fullName evidence="1">Uncharacterized protein</fullName>
    </submittedName>
</protein>